<dbReference type="Proteomes" id="UP000193467">
    <property type="component" value="Unassembled WGS sequence"/>
</dbReference>
<keyword evidence="7" id="KW-1185">Reference proteome</keyword>
<organism evidence="6 7">
    <name type="scientific">Leucosporidium creatinivorum</name>
    <dbReference type="NCBI Taxonomy" id="106004"/>
    <lineage>
        <taxon>Eukaryota</taxon>
        <taxon>Fungi</taxon>
        <taxon>Dikarya</taxon>
        <taxon>Basidiomycota</taxon>
        <taxon>Pucciniomycotina</taxon>
        <taxon>Microbotryomycetes</taxon>
        <taxon>Leucosporidiales</taxon>
        <taxon>Leucosporidium</taxon>
    </lineage>
</organism>
<feature type="region of interest" description="Disordered" evidence="4">
    <location>
        <begin position="125"/>
        <end position="144"/>
    </location>
</feature>
<dbReference type="EMBL" id="MCGR01000006">
    <property type="protein sequence ID" value="ORY89322.1"/>
    <property type="molecule type" value="Genomic_DNA"/>
</dbReference>
<dbReference type="Pfam" id="PF16717">
    <property type="entry name" value="RAC_head"/>
    <property type="match status" value="1"/>
</dbReference>
<comment type="subcellular location">
    <subcellularLocation>
        <location evidence="1">Cytoplasm</location>
    </subcellularLocation>
</comment>
<gene>
    <name evidence="6" type="ORF">BCR35DRAFT_300453</name>
</gene>
<proteinExistence type="predicted"/>
<dbReference type="CDD" id="cd23953">
    <property type="entry name" value="zuotin_NTD"/>
    <property type="match status" value="1"/>
</dbReference>
<dbReference type="SMART" id="SM00271">
    <property type="entry name" value="DnaJ"/>
    <property type="match status" value="1"/>
</dbReference>
<evidence type="ECO:0000313" key="7">
    <source>
        <dbReference type="Proteomes" id="UP000193467"/>
    </source>
</evidence>
<dbReference type="PANTHER" id="PTHR43999:SF1">
    <property type="entry name" value="DNAJ HOMOLOG SUBFAMILY C MEMBER 2"/>
    <property type="match status" value="1"/>
</dbReference>
<reference evidence="6 7" key="1">
    <citation type="submission" date="2016-07" db="EMBL/GenBank/DDBJ databases">
        <title>Pervasive Adenine N6-methylation of Active Genes in Fungi.</title>
        <authorList>
            <consortium name="DOE Joint Genome Institute"/>
            <person name="Mondo S.J."/>
            <person name="Dannebaum R.O."/>
            <person name="Kuo R.C."/>
            <person name="Labutti K."/>
            <person name="Haridas S."/>
            <person name="Kuo A."/>
            <person name="Salamov A."/>
            <person name="Ahrendt S.R."/>
            <person name="Lipzen A."/>
            <person name="Sullivan W."/>
            <person name="Andreopoulos W.B."/>
            <person name="Clum A."/>
            <person name="Lindquist E."/>
            <person name="Daum C."/>
            <person name="Ramamoorthy G.K."/>
            <person name="Gryganskyi A."/>
            <person name="Culley D."/>
            <person name="Magnuson J.K."/>
            <person name="James T.Y."/>
            <person name="O'Malley M.A."/>
            <person name="Stajich J.E."/>
            <person name="Spatafora J.W."/>
            <person name="Visel A."/>
            <person name="Grigoriev I.V."/>
        </authorList>
    </citation>
    <scope>NUCLEOTIDE SEQUENCE [LARGE SCALE GENOMIC DNA]</scope>
    <source>
        <strain evidence="6 7">62-1032</strain>
    </source>
</reference>
<feature type="region of interest" description="Disordered" evidence="4">
    <location>
        <begin position="60"/>
        <end position="96"/>
    </location>
</feature>
<evidence type="ECO:0000256" key="1">
    <source>
        <dbReference type="ARBA" id="ARBA00004496"/>
    </source>
</evidence>
<name>A0A1Y2G0E4_9BASI</name>
<keyword evidence="3" id="KW-0143">Chaperone</keyword>
<dbReference type="FunCoup" id="A0A1Y2G0E4">
    <property type="interactions" value="280"/>
</dbReference>
<feature type="region of interest" description="Disordered" evidence="4">
    <location>
        <begin position="250"/>
        <end position="276"/>
    </location>
</feature>
<evidence type="ECO:0000313" key="6">
    <source>
        <dbReference type="EMBL" id="ORY89322.1"/>
    </source>
</evidence>
<feature type="compositionally biased region" description="Basic residues" evidence="4">
    <location>
        <begin position="125"/>
        <end position="136"/>
    </location>
</feature>
<dbReference type="AlphaFoldDB" id="A0A1Y2G0E4"/>
<feature type="compositionally biased region" description="Polar residues" evidence="4">
    <location>
        <begin position="1"/>
        <end position="10"/>
    </location>
</feature>
<dbReference type="GO" id="GO:0030544">
    <property type="term" value="F:Hsp70 protein binding"/>
    <property type="evidence" value="ECO:0007669"/>
    <property type="project" value="InterPro"/>
</dbReference>
<dbReference type="InterPro" id="IPR044634">
    <property type="entry name" value="Zuotin/DnaJC2"/>
</dbReference>
<accession>A0A1Y2G0E4</accession>
<evidence type="ECO:0000256" key="4">
    <source>
        <dbReference type="SAM" id="MobiDB-lite"/>
    </source>
</evidence>
<dbReference type="SUPFAM" id="SSF46565">
    <property type="entry name" value="Chaperone J-domain"/>
    <property type="match status" value="1"/>
</dbReference>
<evidence type="ECO:0000256" key="3">
    <source>
        <dbReference type="ARBA" id="ARBA00023186"/>
    </source>
</evidence>
<feature type="region of interest" description="Disordered" evidence="4">
    <location>
        <begin position="1"/>
        <end position="30"/>
    </location>
</feature>
<dbReference type="Gene3D" id="1.10.287.110">
    <property type="entry name" value="DnaJ domain"/>
    <property type="match status" value="1"/>
</dbReference>
<keyword evidence="2" id="KW-0963">Cytoplasm</keyword>
<dbReference type="PANTHER" id="PTHR43999">
    <property type="entry name" value="DNAJ HOMOLOG SUBFAMILY C MEMBER 2"/>
    <property type="match status" value="1"/>
</dbReference>
<dbReference type="PROSITE" id="PS50076">
    <property type="entry name" value="DNAJ_2"/>
    <property type="match status" value="1"/>
</dbReference>
<dbReference type="GO" id="GO:0051083">
    <property type="term" value="P:'de novo' cotranslational protein folding"/>
    <property type="evidence" value="ECO:0007669"/>
    <property type="project" value="InterPro"/>
</dbReference>
<dbReference type="Pfam" id="PF26185">
    <property type="entry name" value="Zuotin_N"/>
    <property type="match status" value="1"/>
</dbReference>
<dbReference type="Gene3D" id="1.10.8.840">
    <property type="entry name" value="Ribosome-associated complex head domain"/>
    <property type="match status" value="1"/>
</dbReference>
<dbReference type="GO" id="GO:0005829">
    <property type="term" value="C:cytosol"/>
    <property type="evidence" value="ECO:0007669"/>
    <property type="project" value="TreeGrafter"/>
</dbReference>
<dbReference type="InterPro" id="IPR032003">
    <property type="entry name" value="RAC_head"/>
</dbReference>
<comment type="caution">
    <text evidence="6">The sequence shown here is derived from an EMBL/GenBank/DDBJ whole genome shotgun (WGS) entry which is preliminary data.</text>
</comment>
<dbReference type="InterPro" id="IPR042569">
    <property type="entry name" value="RAC_head_sf"/>
</dbReference>
<dbReference type="InterPro" id="IPR058871">
    <property type="entry name" value="Zuotin_N"/>
</dbReference>
<dbReference type="InterPro" id="IPR036869">
    <property type="entry name" value="J_dom_sf"/>
</dbReference>
<feature type="compositionally biased region" description="Basic and acidic residues" evidence="4">
    <location>
        <begin position="335"/>
        <end position="360"/>
    </location>
</feature>
<feature type="compositionally biased region" description="Acidic residues" evidence="4">
    <location>
        <begin position="72"/>
        <end position="87"/>
    </location>
</feature>
<dbReference type="GO" id="GO:0043022">
    <property type="term" value="F:ribosome binding"/>
    <property type="evidence" value="ECO:0007669"/>
    <property type="project" value="InterPro"/>
</dbReference>
<dbReference type="GO" id="GO:0006450">
    <property type="term" value="P:regulation of translational fidelity"/>
    <property type="evidence" value="ECO:0007669"/>
    <property type="project" value="InterPro"/>
</dbReference>
<dbReference type="InterPro" id="IPR054076">
    <property type="entry name" value="ZUO1-like_ZHD"/>
</dbReference>
<feature type="region of interest" description="Disordered" evidence="4">
    <location>
        <begin position="326"/>
        <end position="361"/>
    </location>
</feature>
<dbReference type="InParanoid" id="A0A1Y2G0E4"/>
<evidence type="ECO:0000259" key="5">
    <source>
        <dbReference type="PROSITE" id="PS50076"/>
    </source>
</evidence>
<dbReference type="CDD" id="cd06257">
    <property type="entry name" value="DnaJ"/>
    <property type="match status" value="1"/>
</dbReference>
<dbReference type="OrthoDB" id="1690618at2759"/>
<dbReference type="Pfam" id="PF21884">
    <property type="entry name" value="ZUO1-like_ZHD"/>
    <property type="match status" value="1"/>
</dbReference>
<sequence length="447" mass="49461">MSTTIQSSLALPSPPKGYKAPAFSPLSAPSTSTLFPAGPAFLSHARRVLNQRSFEEDDRLLAEERAKNGGDVVEEDDADAGLGDEQEEKSLLQQDPKLWKEQDHYAVLGLQSLRYKATQEQIKKAHRRKVLRHHPDKKASGGGDANDDSFFKCIAKAMETLSHPEKRRQFDSVDEAVDDSVPEAKETNAENFFDLWAPVFEREGRFSVKQPVPSLGDKETSKKDTEAFYDFWYNIDSWRSFEYLDKDVAEGADSRDEKRHQEKKNKSERAKKKKEDIAATREMVDLALSLDPRIKAFKAAEKAARAAKKGGPAVVDTKKLEEEKKAAEEAAAAKAAEEQKQAADDKATREAAKKAREAAKKNVKKDKKAITALVTSNNYFVAAGSAPSASVVEGQFTELDVIFEKLEPEQIGELKKQAEAAKGPDAIKAVIAEFAKKVEGGNFVQFA</sequence>
<feature type="domain" description="J" evidence="5">
    <location>
        <begin position="103"/>
        <end position="174"/>
    </location>
</feature>
<dbReference type="Pfam" id="PF00226">
    <property type="entry name" value="DnaJ"/>
    <property type="match status" value="1"/>
</dbReference>
<evidence type="ECO:0000256" key="2">
    <source>
        <dbReference type="ARBA" id="ARBA00022490"/>
    </source>
</evidence>
<dbReference type="STRING" id="106004.A0A1Y2G0E4"/>
<dbReference type="InterPro" id="IPR001623">
    <property type="entry name" value="DnaJ_domain"/>
</dbReference>
<protein>
    <submittedName>
        <fullName evidence="6">Putative Zuotin</fullName>
    </submittedName>
</protein>